<evidence type="ECO:0000256" key="1">
    <source>
        <dbReference type="ARBA" id="ARBA00005257"/>
    </source>
</evidence>
<dbReference type="GO" id="GO:0006412">
    <property type="term" value="P:translation"/>
    <property type="evidence" value="ECO:0007669"/>
    <property type="project" value="InterPro"/>
</dbReference>
<dbReference type="PANTHER" id="PTHR10394">
    <property type="entry name" value="40S RIBOSOMAL PROTEIN S8"/>
    <property type="match status" value="1"/>
</dbReference>
<feature type="region of interest" description="Disordered" evidence="4">
    <location>
        <begin position="291"/>
        <end position="318"/>
    </location>
</feature>
<evidence type="ECO:0000256" key="4">
    <source>
        <dbReference type="SAM" id="MobiDB-lite"/>
    </source>
</evidence>
<keyword evidence="3" id="KW-0687">Ribonucleoprotein</keyword>
<dbReference type="CDD" id="cd11380">
    <property type="entry name" value="Ribosomal_S8e_like"/>
    <property type="match status" value="1"/>
</dbReference>
<accession>A0A7J0G2K5</accession>
<organism evidence="5 6">
    <name type="scientific">Actinidia rufa</name>
    <dbReference type="NCBI Taxonomy" id="165716"/>
    <lineage>
        <taxon>Eukaryota</taxon>
        <taxon>Viridiplantae</taxon>
        <taxon>Streptophyta</taxon>
        <taxon>Embryophyta</taxon>
        <taxon>Tracheophyta</taxon>
        <taxon>Spermatophyta</taxon>
        <taxon>Magnoliopsida</taxon>
        <taxon>eudicotyledons</taxon>
        <taxon>Gunneridae</taxon>
        <taxon>Pentapetalae</taxon>
        <taxon>asterids</taxon>
        <taxon>Ericales</taxon>
        <taxon>Actinidiaceae</taxon>
        <taxon>Actinidia</taxon>
    </lineage>
</organism>
<dbReference type="GO" id="GO:1990904">
    <property type="term" value="C:ribonucleoprotein complex"/>
    <property type="evidence" value="ECO:0007669"/>
    <property type="project" value="UniProtKB-KW"/>
</dbReference>
<evidence type="ECO:0000313" key="5">
    <source>
        <dbReference type="EMBL" id="GFZ05016.1"/>
    </source>
</evidence>
<dbReference type="InterPro" id="IPR022309">
    <property type="entry name" value="Ribosomal_Se8/biogenesis_NSA2"/>
</dbReference>
<dbReference type="GO" id="GO:0005840">
    <property type="term" value="C:ribosome"/>
    <property type="evidence" value="ECO:0007669"/>
    <property type="project" value="UniProtKB-KW"/>
</dbReference>
<evidence type="ECO:0000256" key="2">
    <source>
        <dbReference type="ARBA" id="ARBA00022980"/>
    </source>
</evidence>
<comment type="caution">
    <text evidence="5">The sequence shown here is derived from an EMBL/GenBank/DDBJ whole genome shotgun (WGS) entry which is preliminary data.</text>
</comment>
<dbReference type="Gene3D" id="3.10.290.70">
    <property type="match status" value="1"/>
</dbReference>
<dbReference type="GO" id="GO:0003735">
    <property type="term" value="F:structural constituent of ribosome"/>
    <property type="evidence" value="ECO:0007669"/>
    <property type="project" value="InterPro"/>
</dbReference>
<evidence type="ECO:0000313" key="6">
    <source>
        <dbReference type="Proteomes" id="UP000585474"/>
    </source>
</evidence>
<dbReference type="OrthoDB" id="1703270at2759"/>
<reference evidence="5 6" key="1">
    <citation type="submission" date="2019-07" db="EMBL/GenBank/DDBJ databases">
        <title>De Novo Assembly of kiwifruit Actinidia rufa.</title>
        <authorList>
            <person name="Sugita-Konishi S."/>
            <person name="Sato K."/>
            <person name="Mori E."/>
            <person name="Abe Y."/>
            <person name="Kisaki G."/>
            <person name="Hamano K."/>
            <person name="Suezawa K."/>
            <person name="Otani M."/>
            <person name="Fukuda T."/>
            <person name="Manabe T."/>
            <person name="Gomi K."/>
            <person name="Tabuchi M."/>
            <person name="Akimitsu K."/>
            <person name="Kataoka I."/>
        </authorList>
    </citation>
    <scope>NUCLEOTIDE SEQUENCE [LARGE SCALE GENOMIC DNA]</scope>
    <source>
        <strain evidence="6">cv. Fuchu</strain>
    </source>
</reference>
<dbReference type="InterPro" id="IPR001047">
    <property type="entry name" value="Ribosomal_eS8"/>
</dbReference>
<dbReference type="FunFam" id="3.10.290.70:FF:000003">
    <property type="entry name" value="40S ribosomal protein S8"/>
    <property type="match status" value="1"/>
</dbReference>
<evidence type="ECO:0000256" key="3">
    <source>
        <dbReference type="ARBA" id="ARBA00023274"/>
    </source>
</evidence>
<dbReference type="Proteomes" id="UP000585474">
    <property type="component" value="Unassembled WGS sequence"/>
</dbReference>
<proteinExistence type="inferred from homology"/>
<sequence length="339" mass="37861">MDEDGRIEVSGMVDPSMLLKMLAKAGKKAEICWWQFGQCSSNLYIPEYKEYNKNGGHYGGDGWCYDCGQHGGGGYGEGHGYYVDDRHLHYDGIGDRPQPKIQYKAVEEPPASPPADAPKGGCCCLIRFDRIRDMCLNVGRTWNQQIRMHRSMVFNIMKMVFLGTPCTRGVPLEARRRRGGRSESTSLEDNLLNTKLSSNKTVRRVRVRGGNVKWRALRLDTGNFSWGSEAVTRKTRILDVVYNASNNELVRTQTLVKSAIIQVDAAPFKQWYLQHYGVDIGRKKKTAAAAAAKKEGEEGEAATGGSEEEQSCHEKNWRSVSRSASLTRTLKSNLVVGVC</sequence>
<dbReference type="AlphaFoldDB" id="A0A7J0G2K5"/>
<keyword evidence="6" id="KW-1185">Reference proteome</keyword>
<keyword evidence="2 5" id="KW-0689">Ribosomal protein</keyword>
<gene>
    <name evidence="5" type="ORF">Acr_17g0005880</name>
</gene>
<protein>
    <submittedName>
        <fullName evidence="5">Ribosomal protein S8e family protein</fullName>
    </submittedName>
</protein>
<comment type="similarity">
    <text evidence="1">Belongs to the eukaryotic ribosomal protein eS8 family.</text>
</comment>
<dbReference type="EMBL" id="BJWL01000017">
    <property type="protein sequence ID" value="GFZ05016.1"/>
    <property type="molecule type" value="Genomic_DNA"/>
</dbReference>
<name>A0A7J0G2K5_9ERIC</name>
<dbReference type="Pfam" id="PF01201">
    <property type="entry name" value="Ribosomal_S8e"/>
    <property type="match status" value="1"/>
</dbReference>